<evidence type="ECO:0000313" key="1">
    <source>
        <dbReference type="EMBL" id="CAG8519795.1"/>
    </source>
</evidence>
<evidence type="ECO:0000313" key="2">
    <source>
        <dbReference type="Proteomes" id="UP000789525"/>
    </source>
</evidence>
<dbReference type="Proteomes" id="UP000789525">
    <property type="component" value="Unassembled WGS sequence"/>
</dbReference>
<comment type="caution">
    <text evidence="1">The sequence shown here is derived from an EMBL/GenBank/DDBJ whole genome shotgun (WGS) entry which is preliminary data.</text>
</comment>
<accession>A0ACA9LCU5</accession>
<keyword evidence="2" id="KW-1185">Reference proteome</keyword>
<gene>
    <name evidence="1" type="ORF">ACOLOM_LOCUS3601</name>
</gene>
<name>A0ACA9LCU5_9GLOM</name>
<sequence>MLALGSKVLDRPQDLEVAIRLAETCYWSYRITMTGIGAEEVWFKIMEEGNLKNNNNPEIHKRHPDGIIRLGPSYYLLRPETIESLFILYRVTGDKKYQEHAWEIWQSIEKWCKTSTGYSGIYDVDSTSIIKNDSMER</sequence>
<organism evidence="1 2">
    <name type="scientific">Acaulospora colombiana</name>
    <dbReference type="NCBI Taxonomy" id="27376"/>
    <lineage>
        <taxon>Eukaryota</taxon>
        <taxon>Fungi</taxon>
        <taxon>Fungi incertae sedis</taxon>
        <taxon>Mucoromycota</taxon>
        <taxon>Glomeromycotina</taxon>
        <taxon>Glomeromycetes</taxon>
        <taxon>Diversisporales</taxon>
        <taxon>Acaulosporaceae</taxon>
        <taxon>Acaulospora</taxon>
    </lineage>
</organism>
<reference evidence="1" key="1">
    <citation type="submission" date="2021-06" db="EMBL/GenBank/DDBJ databases">
        <authorList>
            <person name="Kallberg Y."/>
            <person name="Tangrot J."/>
            <person name="Rosling A."/>
        </authorList>
    </citation>
    <scope>NUCLEOTIDE SEQUENCE</scope>
    <source>
        <strain evidence="1">CL356</strain>
    </source>
</reference>
<dbReference type="EMBL" id="CAJVPT010005404">
    <property type="protein sequence ID" value="CAG8519795.1"/>
    <property type="molecule type" value="Genomic_DNA"/>
</dbReference>
<protein>
    <submittedName>
        <fullName evidence="1">11584_t:CDS:1</fullName>
    </submittedName>
</protein>
<proteinExistence type="predicted"/>